<dbReference type="RefSeq" id="WP_093918719.1">
    <property type="nucleotide sequence ID" value="NZ_FONW01000002.1"/>
</dbReference>
<dbReference type="EMBL" id="FONW01000002">
    <property type="protein sequence ID" value="SFE89844.1"/>
    <property type="molecule type" value="Genomic_DNA"/>
</dbReference>
<dbReference type="SMART" id="SM01321">
    <property type="entry name" value="Y1_Tnp"/>
    <property type="match status" value="1"/>
</dbReference>
<dbReference type="PANTHER" id="PTHR33360:SF2">
    <property type="entry name" value="TRANSPOSASE FOR INSERTION SEQUENCE ELEMENT IS200"/>
    <property type="match status" value="1"/>
</dbReference>
<dbReference type="GO" id="GO:0003677">
    <property type="term" value="F:DNA binding"/>
    <property type="evidence" value="ECO:0007669"/>
    <property type="project" value="InterPro"/>
</dbReference>
<dbReference type="NCBIfam" id="NF033573">
    <property type="entry name" value="transpos_IS200"/>
    <property type="match status" value="1"/>
</dbReference>
<accession>A0A1I2EA05</accession>
<evidence type="ECO:0000313" key="3">
    <source>
        <dbReference type="Proteomes" id="UP000198964"/>
    </source>
</evidence>
<dbReference type="AlphaFoldDB" id="A0A1I2EA05"/>
<dbReference type="InterPro" id="IPR002686">
    <property type="entry name" value="Transposase_17"/>
</dbReference>
<dbReference type="GO" id="GO:0004803">
    <property type="term" value="F:transposase activity"/>
    <property type="evidence" value="ECO:0007669"/>
    <property type="project" value="InterPro"/>
</dbReference>
<reference evidence="2 3" key="1">
    <citation type="submission" date="2016-10" db="EMBL/GenBank/DDBJ databases">
        <authorList>
            <person name="de Groot N.N."/>
        </authorList>
    </citation>
    <scope>NUCLEOTIDE SEQUENCE [LARGE SCALE GENOMIC DNA]</scope>
    <source>
        <strain evidence="2 3">CGMCC 1.9156</strain>
    </source>
</reference>
<dbReference type="SUPFAM" id="SSF143422">
    <property type="entry name" value="Transposase IS200-like"/>
    <property type="match status" value="1"/>
</dbReference>
<protein>
    <submittedName>
        <fullName evidence="2">REP element-mobilizing transposase RayT</fullName>
    </submittedName>
</protein>
<organism evidence="2 3">
    <name type="scientific">Sunxiuqinia elliptica</name>
    <dbReference type="NCBI Taxonomy" id="655355"/>
    <lineage>
        <taxon>Bacteria</taxon>
        <taxon>Pseudomonadati</taxon>
        <taxon>Bacteroidota</taxon>
        <taxon>Bacteroidia</taxon>
        <taxon>Marinilabiliales</taxon>
        <taxon>Prolixibacteraceae</taxon>
        <taxon>Sunxiuqinia</taxon>
    </lineage>
</organism>
<dbReference type="GO" id="GO:0006313">
    <property type="term" value="P:DNA transposition"/>
    <property type="evidence" value="ECO:0007669"/>
    <property type="project" value="InterPro"/>
</dbReference>
<dbReference type="Proteomes" id="UP000198964">
    <property type="component" value="Unassembled WGS sequence"/>
</dbReference>
<dbReference type="Pfam" id="PF01797">
    <property type="entry name" value="Y1_Tnp"/>
    <property type="match status" value="1"/>
</dbReference>
<dbReference type="InterPro" id="IPR036515">
    <property type="entry name" value="Transposase_17_sf"/>
</dbReference>
<dbReference type="PANTHER" id="PTHR33360">
    <property type="entry name" value="TRANSPOSASE FOR INSERTION SEQUENCE ELEMENT IS200"/>
    <property type="match status" value="1"/>
</dbReference>
<proteinExistence type="predicted"/>
<evidence type="ECO:0000259" key="1">
    <source>
        <dbReference type="SMART" id="SM01321"/>
    </source>
</evidence>
<dbReference type="STRING" id="655355.SAMN05216283_10228"/>
<dbReference type="Gene3D" id="3.30.70.1290">
    <property type="entry name" value="Transposase IS200-like"/>
    <property type="match status" value="1"/>
</dbReference>
<sequence length="148" mass="17820">MSTYTQILYQLVFSTKNREKTLLEHNREKLFRFIWGLLKNKNCKLYQINGIEDHIHIAMHLHPTIPLSSLVKDIKVASSLWIKQNRIFPNFTAWQEGYGAFTYSIKQKEVLINYIKNQQEHHRVKPFREEFIELLTKHGIDFDERYLL</sequence>
<keyword evidence="3" id="KW-1185">Reference proteome</keyword>
<name>A0A1I2EA05_9BACT</name>
<feature type="domain" description="Transposase IS200-like" evidence="1">
    <location>
        <begin position="4"/>
        <end position="118"/>
    </location>
</feature>
<evidence type="ECO:0000313" key="2">
    <source>
        <dbReference type="EMBL" id="SFE89844.1"/>
    </source>
</evidence>
<gene>
    <name evidence="2" type="ORF">SAMN05216283_10228</name>
</gene>